<accession>A0ACD0NY88</accession>
<dbReference type="Proteomes" id="UP000245626">
    <property type="component" value="Unassembled WGS sequence"/>
</dbReference>
<gene>
    <name evidence="1" type="ORF">IE53DRAFT_386992</name>
</gene>
<name>A0ACD0NY88_9BASI</name>
<organism evidence="1 2">
    <name type="scientific">Violaceomyces palustris</name>
    <dbReference type="NCBI Taxonomy" id="1673888"/>
    <lineage>
        <taxon>Eukaryota</taxon>
        <taxon>Fungi</taxon>
        <taxon>Dikarya</taxon>
        <taxon>Basidiomycota</taxon>
        <taxon>Ustilaginomycotina</taxon>
        <taxon>Ustilaginomycetes</taxon>
        <taxon>Violaceomycetales</taxon>
        <taxon>Violaceomycetaceae</taxon>
        <taxon>Violaceomyces</taxon>
    </lineage>
</organism>
<reference evidence="1 2" key="1">
    <citation type="journal article" date="2018" name="Mol. Biol. Evol.">
        <title>Broad Genomic Sampling Reveals a Smut Pathogenic Ancestry of the Fungal Clade Ustilaginomycotina.</title>
        <authorList>
            <person name="Kijpornyongpan T."/>
            <person name="Mondo S.J."/>
            <person name="Barry K."/>
            <person name="Sandor L."/>
            <person name="Lee J."/>
            <person name="Lipzen A."/>
            <person name="Pangilinan J."/>
            <person name="LaButti K."/>
            <person name="Hainaut M."/>
            <person name="Henrissat B."/>
            <person name="Grigoriev I.V."/>
            <person name="Spatafora J.W."/>
            <person name="Aime M.C."/>
        </authorList>
    </citation>
    <scope>NUCLEOTIDE SEQUENCE [LARGE SCALE GENOMIC DNA]</scope>
    <source>
        <strain evidence="1 2">SA 807</strain>
    </source>
</reference>
<sequence length="1137" mass="119331">MVALALGRKAKGEPGSGQSSPLNEAPSLPSGASNAAIASRPNLSSDPEMIGKLPKRSSSFGKGLGLASLTSGMSRAGDVMHSFGRNRSGASTPVSAPNGATGNDYPFAIGGGHTAPVPSAPPMGPPLTPDPSHLSHFALRLSELVNKAFVPCCVGSIPPSKSTTEVAAGMAGAARSASGGGSAFSGIPRLQAICYEGKRLPERAKLIEIAQTVVGELQYAASVDHYLLRAVSRHVLKALTLFSSRIDSLLVSVSKDPSALKIPTTPKEGTHLPAAMEFNIGLVTLLWIVEDSLERCIEGERDARGELVVDGAGRIAEPMPHFVSEILTPVRKKMEGTILHVIQPILAQVKLSLTKCISTAVPTPFTSTTNLSPTVTPGVLGVLETVGASTGQAGATSTTSPGRSTESLVAPAGLNSVWLRDLEARLEAARRLLIPRIEERCGKDGEGWFISVAVHIIWKGLLILTSRNIALPAPSFSGPDSHHATPLSGIPPGAQHAIHEQHSRRSPSPAQLASALKSVGMGSASKPKKGETGSDSKPDSGRQTPAAVAPDSSLHNSAITTVSRKLAAHQIAELQAFEKLIVKFCDGFVKKPDPKGSKRDKGVKRGMIPFLSSASSHSHNSPTQTNESHDDLGDDEDEEDELARAALAEALHAIRCTITVLQALEKDPEAASLFLDFILAESAESPVSNLAPEVRKSFEAMPNLLILQILYNRLPLCLGRLELPSPPGVFGYTWAEYEKAIAGFAGGEVWAKALVARMKPELETAWISIESREAERIEAARKATPSEEVDSALGKAAAAAKDGRRSQLEQQLSRLPGQGEVSRDGQRKVSGTSLESTDLSQGSAGCSVTGEASDSESDVSGPFDEAMAQSAPTLERKKSHGSSKSGSHGGLLASSSLARASEPDLSSPMTVSRLMGMQASESDKAISSKDKQSAEGALRSQHELESVRGRNEGVKDGSTAPIPDAGTTESALPEESPKLTSHPRVQSSQSAAQVPPKFWRRSSSTARGAFHLSFPSLSRASSPKPRGRSVNGNDTTRSEAASAQVTVAASRPSKVGSSLLSSASTPQSEIAAPVHQEEDVERLVLLIRKESECERACIQTFAKAITYVSNGALEVELGQIKNVQTGTSPIPVAKDST</sequence>
<keyword evidence="2" id="KW-1185">Reference proteome</keyword>
<evidence type="ECO:0000313" key="2">
    <source>
        <dbReference type="Proteomes" id="UP000245626"/>
    </source>
</evidence>
<protein>
    <submittedName>
        <fullName evidence="1">Uncharacterized protein</fullName>
    </submittedName>
</protein>
<dbReference type="EMBL" id="KZ819906">
    <property type="protein sequence ID" value="PWN50700.1"/>
    <property type="molecule type" value="Genomic_DNA"/>
</dbReference>
<evidence type="ECO:0000313" key="1">
    <source>
        <dbReference type="EMBL" id="PWN50700.1"/>
    </source>
</evidence>
<proteinExistence type="predicted"/>